<protein>
    <submittedName>
        <fullName evidence="1">Inner membrane protein YhaH</fullName>
    </submittedName>
</protein>
<dbReference type="EMBL" id="CP060436">
    <property type="protein sequence ID" value="QPM90725.1"/>
    <property type="molecule type" value="Genomic_DNA"/>
</dbReference>
<dbReference type="AlphaFoldDB" id="A0A418SKQ2"/>
<proteinExistence type="predicted"/>
<evidence type="ECO:0000313" key="1">
    <source>
        <dbReference type="EMBL" id="QPM90725.1"/>
    </source>
</evidence>
<dbReference type="InterPro" id="IPR008523">
    <property type="entry name" value="DUF805"/>
</dbReference>
<dbReference type="OrthoDB" id="9812349at2"/>
<organism evidence="1 2">
    <name type="scientific">Pseudooceanicola algae</name>
    <dbReference type="NCBI Taxonomy" id="1537215"/>
    <lineage>
        <taxon>Bacteria</taxon>
        <taxon>Pseudomonadati</taxon>
        <taxon>Pseudomonadota</taxon>
        <taxon>Alphaproteobacteria</taxon>
        <taxon>Rhodobacterales</taxon>
        <taxon>Paracoccaceae</taxon>
        <taxon>Pseudooceanicola</taxon>
    </lineage>
</organism>
<accession>A0A418SKQ2</accession>
<dbReference type="PANTHER" id="PTHR34980:SF2">
    <property type="entry name" value="INNER MEMBRANE PROTEIN YHAH-RELATED"/>
    <property type="match status" value="1"/>
</dbReference>
<dbReference type="PANTHER" id="PTHR34980">
    <property type="entry name" value="INNER MEMBRANE PROTEIN-RELATED-RELATED"/>
    <property type="match status" value="1"/>
</dbReference>
<dbReference type="GO" id="GO:0005886">
    <property type="term" value="C:plasma membrane"/>
    <property type="evidence" value="ECO:0007669"/>
    <property type="project" value="TreeGrafter"/>
</dbReference>
<dbReference type="KEGG" id="palw:PSAL_019640"/>
<keyword evidence="2" id="KW-1185">Reference proteome</keyword>
<gene>
    <name evidence="1" type="primary">yhaH</name>
    <name evidence="1" type="ORF">PSAL_019640</name>
</gene>
<dbReference type="Proteomes" id="UP000283786">
    <property type="component" value="Chromosome"/>
</dbReference>
<name>A0A418SKQ2_9RHOB</name>
<evidence type="ECO:0000313" key="2">
    <source>
        <dbReference type="Proteomes" id="UP000283786"/>
    </source>
</evidence>
<dbReference type="RefSeq" id="WP_119837869.1">
    <property type="nucleotide sequence ID" value="NZ_CP060436.1"/>
</dbReference>
<sequence>MTFADSIRTVFSKYATISGRAARSEYWWFLLFTWGVNVLFAILGAEASGFSLIDILSIIFGLVVLLPAICVGGRRLHDRDKSAWWLLLAVIPVIGTIILLIWMAMKGTDGPNRFGADPLGGKGVPEPAPV</sequence>
<dbReference type="Pfam" id="PF05656">
    <property type="entry name" value="DUF805"/>
    <property type="match status" value="1"/>
</dbReference>
<reference evidence="1 2" key="1">
    <citation type="submission" date="2020-08" db="EMBL/GenBank/DDBJ databases">
        <title>Genome sequence of Rhodobacteraceae bacterium Lw-13e.</title>
        <authorList>
            <person name="Poehlein A."/>
            <person name="Wolter L."/>
            <person name="Daniel R."/>
            <person name="Brinkhoff T."/>
        </authorList>
    </citation>
    <scope>NUCLEOTIDE SEQUENCE [LARGE SCALE GENOMIC DNA]</scope>
    <source>
        <strain evidence="1 2">Lw-13e</strain>
    </source>
</reference>